<dbReference type="InterPro" id="IPR013321">
    <property type="entry name" value="Arc_rbn_hlx_hlx"/>
</dbReference>
<gene>
    <name evidence="4" type="ORF">DCO16_11035</name>
</gene>
<proteinExistence type="inferred from homology"/>
<sequence>MTGCYKVAKKIAQKFFLIILNFFQFAITITLCIEKKLRITLTNVRCRIDAKVKADAVEAIEAMGLNVSDAIRLFLKRVATDGTIPFDLRMPNAKTITAMEEIENPKTRAKLKLLK</sequence>
<organism evidence="4 5">
    <name type="scientific">Polynucleobacter antarcticus</name>
    <dbReference type="NCBI Taxonomy" id="1743162"/>
    <lineage>
        <taxon>Bacteria</taxon>
        <taxon>Pseudomonadati</taxon>
        <taxon>Pseudomonadota</taxon>
        <taxon>Betaproteobacteria</taxon>
        <taxon>Burkholderiales</taxon>
        <taxon>Burkholderiaceae</taxon>
        <taxon>Polynucleobacter</taxon>
    </lineage>
</organism>
<evidence type="ECO:0000256" key="1">
    <source>
        <dbReference type="ARBA" id="ARBA00010562"/>
    </source>
</evidence>
<dbReference type="Pfam" id="PF04221">
    <property type="entry name" value="RelB"/>
    <property type="match status" value="1"/>
</dbReference>
<dbReference type="GO" id="GO:0006355">
    <property type="term" value="P:regulation of DNA-templated transcription"/>
    <property type="evidence" value="ECO:0007669"/>
    <property type="project" value="InterPro"/>
</dbReference>
<dbReference type="AlphaFoldDB" id="A0A6M9PMN7"/>
<keyword evidence="2" id="KW-1277">Toxin-antitoxin system</keyword>
<keyword evidence="3" id="KW-0472">Membrane</keyword>
<dbReference type="RefSeq" id="WP_173943690.1">
    <property type="nucleotide sequence ID" value="NZ_CP028941.1"/>
</dbReference>
<protein>
    <recommendedName>
        <fullName evidence="6">DNA-damage-inducible protein J</fullName>
    </recommendedName>
</protein>
<keyword evidence="3" id="KW-1133">Transmembrane helix</keyword>
<dbReference type="EMBL" id="CP028941">
    <property type="protein sequence ID" value="QKM63524.1"/>
    <property type="molecule type" value="Genomic_DNA"/>
</dbReference>
<evidence type="ECO:0000256" key="3">
    <source>
        <dbReference type="SAM" id="Phobius"/>
    </source>
</evidence>
<reference evidence="4 5" key="1">
    <citation type="submission" date="2018-04" db="EMBL/GenBank/DDBJ databases">
        <title>Polynucleobacter sp. LimPoW16 genome.</title>
        <authorList>
            <person name="Hahn M.W."/>
        </authorList>
    </citation>
    <scope>NUCLEOTIDE SEQUENCE [LARGE SCALE GENOMIC DNA]</scope>
    <source>
        <strain evidence="4 5">LimPoW16</strain>
    </source>
</reference>
<name>A0A6M9PMN7_9BURK</name>
<dbReference type="PANTHER" id="PTHR38781">
    <property type="entry name" value="ANTITOXIN DINJ-RELATED"/>
    <property type="match status" value="1"/>
</dbReference>
<feature type="transmembrane region" description="Helical" evidence="3">
    <location>
        <begin position="15"/>
        <end position="33"/>
    </location>
</feature>
<evidence type="ECO:0000256" key="2">
    <source>
        <dbReference type="ARBA" id="ARBA00022649"/>
    </source>
</evidence>
<keyword evidence="5" id="KW-1185">Reference proteome</keyword>
<dbReference type="Gene3D" id="1.10.1220.10">
    <property type="entry name" value="Met repressor-like"/>
    <property type="match status" value="1"/>
</dbReference>
<comment type="similarity">
    <text evidence="1">Belongs to the RelB/DinJ antitoxin family.</text>
</comment>
<dbReference type="NCBIfam" id="TIGR02384">
    <property type="entry name" value="RelB_DinJ"/>
    <property type="match status" value="1"/>
</dbReference>
<evidence type="ECO:0000313" key="5">
    <source>
        <dbReference type="Proteomes" id="UP000500806"/>
    </source>
</evidence>
<dbReference type="Proteomes" id="UP000500806">
    <property type="component" value="Chromosome"/>
</dbReference>
<dbReference type="GO" id="GO:0006351">
    <property type="term" value="P:DNA-templated transcription"/>
    <property type="evidence" value="ECO:0007669"/>
    <property type="project" value="TreeGrafter"/>
</dbReference>
<evidence type="ECO:0000313" key="4">
    <source>
        <dbReference type="EMBL" id="QKM63524.1"/>
    </source>
</evidence>
<accession>A0A6M9PMN7</accession>
<dbReference type="PANTHER" id="PTHR38781:SF1">
    <property type="entry name" value="ANTITOXIN DINJ-RELATED"/>
    <property type="match status" value="1"/>
</dbReference>
<keyword evidence="3" id="KW-0812">Transmembrane</keyword>
<dbReference type="KEGG" id="pani:DCO16_11035"/>
<dbReference type="InterPro" id="IPR007337">
    <property type="entry name" value="RelB/DinJ"/>
</dbReference>
<evidence type="ECO:0008006" key="6">
    <source>
        <dbReference type="Google" id="ProtNLM"/>
    </source>
</evidence>